<dbReference type="SUPFAM" id="SSF159501">
    <property type="entry name" value="EreA/ChaN-like"/>
    <property type="match status" value="1"/>
</dbReference>
<protein>
    <recommendedName>
        <fullName evidence="3">Lipoprotein</fullName>
    </recommendedName>
</protein>
<reference evidence="2" key="2">
    <citation type="submission" date="2024-06" db="EMBL/GenBank/DDBJ databases">
        <authorList>
            <person name="Petrova K.O."/>
            <person name="Toshchakov S.V."/>
            <person name="Boltjanskaja Y.V."/>
            <person name="Kevbrin V."/>
        </authorList>
    </citation>
    <scope>NUCLEOTIDE SEQUENCE</scope>
    <source>
        <strain evidence="2">Z-910T</strain>
    </source>
</reference>
<reference evidence="2" key="1">
    <citation type="journal article" date="2013" name="Extremophiles">
        <title>Proteinivorax tanatarense gen. nov., sp. nov., an anaerobic, haloalkaliphilic, proteolytic bacterium isolated from a decaying algal bloom, and proposal of Proteinivoraceae fam. nov.</title>
        <authorList>
            <person name="Kevbrin V."/>
            <person name="Boltyanskaya Y."/>
            <person name="Zhilina T."/>
            <person name="Kolganova T."/>
            <person name="Lavrentjeva E."/>
            <person name="Kuznetsov B."/>
        </authorList>
    </citation>
    <scope>NUCLEOTIDE SEQUENCE</scope>
    <source>
        <strain evidence="2">Z-910T</strain>
    </source>
</reference>
<accession>A0AAU7VMR4</accession>
<evidence type="ECO:0000313" key="2">
    <source>
        <dbReference type="EMBL" id="XBX75227.1"/>
    </source>
</evidence>
<dbReference type="AlphaFoldDB" id="A0AAU7VMR4"/>
<keyword evidence="1" id="KW-0732">Signal</keyword>
<gene>
    <name evidence="2" type="ORF">PRVXT_000337</name>
</gene>
<evidence type="ECO:0008006" key="3">
    <source>
        <dbReference type="Google" id="ProtNLM"/>
    </source>
</evidence>
<dbReference type="RefSeq" id="WP_350343972.1">
    <property type="nucleotide sequence ID" value="NZ_CP158367.1"/>
</dbReference>
<feature type="chain" id="PRO_5044009036" description="Lipoprotein" evidence="1">
    <location>
        <begin position="25"/>
        <end position="409"/>
    </location>
</feature>
<name>A0AAU7VMR4_9FIRM</name>
<organism evidence="2">
    <name type="scientific">Proteinivorax tanatarense</name>
    <dbReference type="NCBI Taxonomy" id="1260629"/>
    <lineage>
        <taxon>Bacteria</taxon>
        <taxon>Bacillati</taxon>
        <taxon>Bacillota</taxon>
        <taxon>Clostridia</taxon>
        <taxon>Eubacteriales</taxon>
        <taxon>Proteinivoracaceae</taxon>
        <taxon>Proteinivorax</taxon>
    </lineage>
</organism>
<sequence>MSKKTMCFIFLLILALFISGCNGGKEDEINWQVYANEYYEVKYPEGWDVIAFNNSVTFSKGEANDIWDVSVKPVGVDGKEGFHEDIKKSKEESEKAGDVIEEILETEIGGQPAYKVKVTNSEFEAKGYFISIYKNNVAFDFAFTAMEEDYYDDINYIEEMVDSLKIKEFATYHGDIKEFIAENGKAIDTYNLNDFSAFNLLYDDLEENTIFLTGEHHGVADNSVLDLKFLNYLVKEAGVKYYLAETSFSNAQLINRYLKTGDESFLDELFESQVGTFAGNENEFNKWKELYKLNKTLPKEDRIKVVGVDIEHQFENGVRYMYSLIDKENVPSEIESEINELIDIYESERYDYWSVHRTISNIRESLNSKKDIYEEFLGEELFEFKLVNENIYTLRRFNDTEGAKPPGQA</sequence>
<feature type="signal peptide" evidence="1">
    <location>
        <begin position="1"/>
        <end position="24"/>
    </location>
</feature>
<proteinExistence type="predicted"/>
<dbReference type="PROSITE" id="PS51257">
    <property type="entry name" value="PROKAR_LIPOPROTEIN"/>
    <property type="match status" value="1"/>
</dbReference>
<evidence type="ECO:0000256" key="1">
    <source>
        <dbReference type="SAM" id="SignalP"/>
    </source>
</evidence>
<dbReference type="Gene3D" id="3.30.1870.10">
    <property type="entry name" value="EreA-like, domain 2"/>
    <property type="match status" value="1"/>
</dbReference>
<dbReference type="EMBL" id="CP158367">
    <property type="protein sequence ID" value="XBX75227.1"/>
    <property type="molecule type" value="Genomic_DNA"/>
</dbReference>